<feature type="transmembrane region" description="Helical" evidence="8">
    <location>
        <begin position="210"/>
        <end position="236"/>
    </location>
</feature>
<evidence type="ECO:0000256" key="2">
    <source>
        <dbReference type="ARBA" id="ARBA00005745"/>
    </source>
</evidence>
<dbReference type="InterPro" id="IPR042094">
    <property type="entry name" value="T2SS_GspF_sf"/>
</dbReference>
<dbReference type="PANTHER" id="PTHR30012">
    <property type="entry name" value="GENERAL SECRETION PATHWAY PROTEIN"/>
    <property type="match status" value="1"/>
</dbReference>
<keyword evidence="7 8" id="KW-0472">Membrane</keyword>
<evidence type="ECO:0000256" key="6">
    <source>
        <dbReference type="ARBA" id="ARBA00022989"/>
    </source>
</evidence>
<dbReference type="InterPro" id="IPR018076">
    <property type="entry name" value="T2SS_GspF_dom"/>
</dbReference>
<comment type="subcellular location">
    <subcellularLocation>
        <location evidence="1">Cell inner membrane</location>
        <topology evidence="1">Multi-pass membrane protein</topology>
    </subcellularLocation>
</comment>
<dbReference type="AlphaFoldDB" id="A0A1G2RAX3"/>
<evidence type="ECO:0000256" key="4">
    <source>
        <dbReference type="ARBA" id="ARBA00022519"/>
    </source>
</evidence>
<evidence type="ECO:0000256" key="8">
    <source>
        <dbReference type="SAM" id="Phobius"/>
    </source>
</evidence>
<dbReference type="GO" id="GO:0005886">
    <property type="term" value="C:plasma membrane"/>
    <property type="evidence" value="ECO:0007669"/>
    <property type="project" value="UniProtKB-SubCell"/>
</dbReference>
<evidence type="ECO:0000256" key="3">
    <source>
        <dbReference type="ARBA" id="ARBA00022475"/>
    </source>
</evidence>
<dbReference type="InterPro" id="IPR003004">
    <property type="entry name" value="GspF/PilC"/>
</dbReference>
<keyword evidence="3" id="KW-1003">Cell membrane</keyword>
<dbReference type="STRING" id="1802457.A3F15_01725"/>
<sequence length="401" mass="45212">MKFNYQARTQAGSLQAGIVEASSREAALSLLQSYGLYITSLREEKESVTVLDEIAFFQRVTRKDLVVFFRQLAILFKSNVPVVESLRTIANQTRKHHFKEKIIGIMEKVEGGTPLSRAFGAYPKVFSAFYVSVIKSGEASGKLSDVLGYLADHIENEYNFYSKIITAMVYPIFVLVVFLGLLMVMSVYVVPQLVEVLLEAGTELPLMTRIMISFSVFLQGYWWFVLIVLLGFVLFVMQLIKSKEGKEFIDRMVLRIPWIGEFFKKINLARIAENLSTLISAGFPIIQALETTGDIVGNSVYKQVIFDTGEGIRKGEPISSYLSRYPALFPPLFIQMLIVGEKTGQIDLTLLNIVNYYQKEVERALDSFVKMLEPIMIVSLGLVVGLFMASILLPLYSISFD</sequence>
<dbReference type="Proteomes" id="UP000177078">
    <property type="component" value="Unassembled WGS sequence"/>
</dbReference>
<evidence type="ECO:0000256" key="5">
    <source>
        <dbReference type="ARBA" id="ARBA00022692"/>
    </source>
</evidence>
<feature type="domain" description="Type II secretion system protein GspF" evidence="9">
    <location>
        <begin position="68"/>
        <end position="191"/>
    </location>
</feature>
<comment type="caution">
    <text evidence="10">The sequence shown here is derived from an EMBL/GenBank/DDBJ whole genome shotgun (WGS) entry which is preliminary data.</text>
</comment>
<dbReference type="Gene3D" id="1.20.81.30">
    <property type="entry name" value="Type II secretion system (T2SS), domain F"/>
    <property type="match status" value="2"/>
</dbReference>
<keyword evidence="6 8" id="KW-1133">Transmembrane helix</keyword>
<dbReference type="FunFam" id="1.20.81.30:FF:000001">
    <property type="entry name" value="Type II secretion system protein F"/>
    <property type="match status" value="2"/>
</dbReference>
<evidence type="ECO:0000256" key="1">
    <source>
        <dbReference type="ARBA" id="ARBA00004429"/>
    </source>
</evidence>
<feature type="domain" description="Type II secretion system protein GspF" evidence="9">
    <location>
        <begin position="272"/>
        <end position="394"/>
    </location>
</feature>
<feature type="transmembrane region" description="Helical" evidence="8">
    <location>
        <begin position="168"/>
        <end position="190"/>
    </location>
</feature>
<dbReference type="EMBL" id="MHUC01000040">
    <property type="protein sequence ID" value="OHA70005.1"/>
    <property type="molecule type" value="Genomic_DNA"/>
</dbReference>
<keyword evidence="5 8" id="KW-0812">Transmembrane</keyword>
<comment type="similarity">
    <text evidence="2">Belongs to the GSP F family.</text>
</comment>
<proteinExistence type="inferred from homology"/>
<organism evidence="10 11">
    <name type="scientific">Candidatus Wildermuthbacteria bacterium RIFCSPHIGHO2_12_FULL_40_12</name>
    <dbReference type="NCBI Taxonomy" id="1802457"/>
    <lineage>
        <taxon>Bacteria</taxon>
        <taxon>Candidatus Wildermuthiibacteriota</taxon>
    </lineage>
</organism>
<evidence type="ECO:0000313" key="10">
    <source>
        <dbReference type="EMBL" id="OHA70005.1"/>
    </source>
</evidence>
<evidence type="ECO:0000259" key="9">
    <source>
        <dbReference type="Pfam" id="PF00482"/>
    </source>
</evidence>
<accession>A0A1G2RAX3</accession>
<dbReference type="PRINTS" id="PR00812">
    <property type="entry name" value="BCTERIALGSPF"/>
</dbReference>
<feature type="transmembrane region" description="Helical" evidence="8">
    <location>
        <begin position="375"/>
        <end position="396"/>
    </location>
</feature>
<dbReference type="PANTHER" id="PTHR30012:SF0">
    <property type="entry name" value="TYPE II SECRETION SYSTEM PROTEIN F-RELATED"/>
    <property type="match status" value="1"/>
</dbReference>
<dbReference type="Pfam" id="PF00482">
    <property type="entry name" value="T2SSF"/>
    <property type="match status" value="2"/>
</dbReference>
<keyword evidence="4" id="KW-0997">Cell inner membrane</keyword>
<name>A0A1G2RAX3_9BACT</name>
<reference evidence="10 11" key="1">
    <citation type="journal article" date="2016" name="Nat. Commun.">
        <title>Thousands of microbial genomes shed light on interconnected biogeochemical processes in an aquifer system.</title>
        <authorList>
            <person name="Anantharaman K."/>
            <person name="Brown C.T."/>
            <person name="Hug L.A."/>
            <person name="Sharon I."/>
            <person name="Castelle C.J."/>
            <person name="Probst A.J."/>
            <person name="Thomas B.C."/>
            <person name="Singh A."/>
            <person name="Wilkins M.J."/>
            <person name="Karaoz U."/>
            <person name="Brodie E.L."/>
            <person name="Williams K.H."/>
            <person name="Hubbard S.S."/>
            <person name="Banfield J.F."/>
        </authorList>
    </citation>
    <scope>NUCLEOTIDE SEQUENCE [LARGE SCALE GENOMIC DNA]</scope>
</reference>
<protein>
    <recommendedName>
        <fullName evidence="9">Type II secretion system protein GspF domain-containing protein</fullName>
    </recommendedName>
</protein>
<gene>
    <name evidence="10" type="ORF">A3F15_01725</name>
</gene>
<evidence type="ECO:0000256" key="7">
    <source>
        <dbReference type="ARBA" id="ARBA00023136"/>
    </source>
</evidence>
<evidence type="ECO:0000313" key="11">
    <source>
        <dbReference type="Proteomes" id="UP000177078"/>
    </source>
</evidence>